<reference evidence="12 13" key="1">
    <citation type="journal article" date="2019" name="Sci. Rep.">
        <title>Nanopore sequencing improves the draft genome of the human pathogenic amoeba Naegleria fowleri.</title>
        <authorList>
            <person name="Liechti N."/>
            <person name="Schurch N."/>
            <person name="Bruggmann R."/>
            <person name="Wittwer M."/>
        </authorList>
    </citation>
    <scope>NUCLEOTIDE SEQUENCE [LARGE SCALE GENOMIC DNA]</scope>
    <source>
        <strain evidence="12 13">ATCC 30894</strain>
    </source>
</reference>
<proteinExistence type="inferred from homology"/>
<feature type="compositionally biased region" description="Low complexity" evidence="10">
    <location>
        <begin position="1"/>
        <end position="16"/>
    </location>
</feature>
<feature type="compositionally biased region" description="Basic residues" evidence="10">
    <location>
        <begin position="48"/>
        <end position="59"/>
    </location>
</feature>
<evidence type="ECO:0000256" key="9">
    <source>
        <dbReference type="PROSITE-ProRule" id="PRU01023"/>
    </source>
</evidence>
<dbReference type="PROSITE" id="PS51686">
    <property type="entry name" value="SAM_MT_RSMB_NOP"/>
    <property type="match status" value="1"/>
</dbReference>
<feature type="binding site" evidence="9">
    <location>
        <position position="275"/>
    </location>
    <ligand>
        <name>S-adenosyl-L-methionine</name>
        <dbReference type="ChEBI" id="CHEBI:59789"/>
    </ligand>
</feature>
<evidence type="ECO:0000256" key="6">
    <source>
        <dbReference type="ARBA" id="ARBA00022694"/>
    </source>
</evidence>
<evidence type="ECO:0000256" key="3">
    <source>
        <dbReference type="ARBA" id="ARBA00022603"/>
    </source>
</evidence>
<dbReference type="PRINTS" id="PR02008">
    <property type="entry name" value="RCMTFAMILY"/>
</dbReference>
<gene>
    <name evidence="12" type="ORF">FDP41_003536</name>
</gene>
<dbReference type="SUPFAM" id="SSF53335">
    <property type="entry name" value="S-adenosyl-L-methionine-dependent methyltransferases"/>
    <property type="match status" value="1"/>
</dbReference>
<dbReference type="PANTHER" id="PTHR22808:SF1">
    <property type="entry name" value="RNA CYTOSINE-C(5)-METHYLTRANSFERASE NSUN2-RELATED"/>
    <property type="match status" value="1"/>
</dbReference>
<evidence type="ECO:0000313" key="13">
    <source>
        <dbReference type="Proteomes" id="UP000444721"/>
    </source>
</evidence>
<comment type="similarity">
    <text evidence="9">Belongs to the class I-like SAM-binding methyltransferase superfamily. RsmB/NOP family.</text>
</comment>
<dbReference type="InterPro" id="IPR049560">
    <property type="entry name" value="MeTrfase_RsmB-F_NOP2_cat"/>
</dbReference>
<dbReference type="GO" id="GO:0000049">
    <property type="term" value="F:tRNA binding"/>
    <property type="evidence" value="ECO:0007669"/>
    <property type="project" value="UniProtKB-KW"/>
</dbReference>
<evidence type="ECO:0000256" key="10">
    <source>
        <dbReference type="SAM" id="MobiDB-lite"/>
    </source>
</evidence>
<evidence type="ECO:0000256" key="5">
    <source>
        <dbReference type="ARBA" id="ARBA00022691"/>
    </source>
</evidence>
<dbReference type="PANTHER" id="PTHR22808">
    <property type="entry name" value="NCL1 YEAST -RELATED NOL1/NOP2/FMU SUN DOMAIN-CONTAINING"/>
    <property type="match status" value="1"/>
</dbReference>
<keyword evidence="4 9" id="KW-0808">Transferase</keyword>
<feature type="binding site" evidence="9">
    <location>
        <begin position="242"/>
        <end position="248"/>
    </location>
    <ligand>
        <name>S-adenosyl-L-methionine</name>
        <dbReference type="ChEBI" id="CHEBI:59789"/>
    </ligand>
</feature>
<feature type="compositionally biased region" description="Basic and acidic residues" evidence="10">
    <location>
        <begin position="734"/>
        <end position="744"/>
    </location>
</feature>
<organism evidence="12 13">
    <name type="scientific">Naegleria fowleri</name>
    <name type="common">Brain eating amoeba</name>
    <dbReference type="NCBI Taxonomy" id="5763"/>
    <lineage>
        <taxon>Eukaryota</taxon>
        <taxon>Discoba</taxon>
        <taxon>Heterolobosea</taxon>
        <taxon>Tetramitia</taxon>
        <taxon>Eutetramitia</taxon>
        <taxon>Vahlkampfiidae</taxon>
        <taxon>Naegleria</taxon>
    </lineage>
</organism>
<dbReference type="InterPro" id="IPR023270">
    <property type="entry name" value="RCMT_NCL1"/>
</dbReference>
<evidence type="ECO:0000313" key="12">
    <source>
        <dbReference type="EMBL" id="KAF0977544.1"/>
    </source>
</evidence>
<dbReference type="AlphaFoldDB" id="A0A6A5BTI3"/>
<evidence type="ECO:0000256" key="2">
    <source>
        <dbReference type="ARBA" id="ARBA00022555"/>
    </source>
</evidence>
<dbReference type="Pfam" id="PF01189">
    <property type="entry name" value="Methyltr_RsmB-F"/>
    <property type="match status" value="1"/>
</dbReference>
<dbReference type="VEuPathDB" id="AmoebaDB:FDP41_003536"/>
<dbReference type="VEuPathDB" id="AmoebaDB:NfTy_070680"/>
<dbReference type="GO" id="GO:0005634">
    <property type="term" value="C:nucleus"/>
    <property type="evidence" value="ECO:0007669"/>
    <property type="project" value="UniProtKB-SubCell"/>
</dbReference>
<feature type="region of interest" description="Disordered" evidence="10">
    <location>
        <begin position="715"/>
        <end position="744"/>
    </location>
</feature>
<dbReference type="OrthoDB" id="6093671at2759"/>
<feature type="binding site" evidence="9">
    <location>
        <position position="304"/>
    </location>
    <ligand>
        <name>S-adenosyl-L-methionine</name>
        <dbReference type="ChEBI" id="CHEBI:59789"/>
    </ligand>
</feature>
<comment type="caution">
    <text evidence="12">The sequence shown here is derived from an EMBL/GenBank/DDBJ whole genome shotgun (WGS) entry which is preliminary data.</text>
</comment>
<dbReference type="Gene3D" id="3.40.50.150">
    <property type="entry name" value="Vaccinia Virus protein VP39"/>
    <property type="match status" value="1"/>
</dbReference>
<dbReference type="EMBL" id="VFQX01000034">
    <property type="protein sequence ID" value="KAF0977544.1"/>
    <property type="molecule type" value="Genomic_DNA"/>
</dbReference>
<keyword evidence="5 9" id="KW-0949">S-adenosyl-L-methionine</keyword>
<name>A0A6A5BTI3_NAEFO</name>
<dbReference type="PRINTS" id="PR02011">
    <property type="entry name" value="RCMTNCL1"/>
</dbReference>
<keyword evidence="2" id="KW-0820">tRNA-binding</keyword>
<dbReference type="VEuPathDB" id="AmoebaDB:NF0063830"/>
<comment type="subcellular location">
    <subcellularLocation>
        <location evidence="1">Nucleus</location>
    </subcellularLocation>
</comment>
<feature type="compositionally biased region" description="Basic and acidic residues" evidence="10">
    <location>
        <begin position="20"/>
        <end position="36"/>
    </location>
</feature>
<evidence type="ECO:0000256" key="8">
    <source>
        <dbReference type="ARBA" id="ARBA00023242"/>
    </source>
</evidence>
<evidence type="ECO:0000259" key="11">
    <source>
        <dbReference type="PROSITE" id="PS51686"/>
    </source>
</evidence>
<keyword evidence="6" id="KW-0819">tRNA processing</keyword>
<keyword evidence="3 9" id="KW-0489">Methyltransferase</keyword>
<dbReference type="InterPro" id="IPR057285">
    <property type="entry name" value="Pre-PUA_NSUN2"/>
</dbReference>
<dbReference type="GeneID" id="68110754"/>
<protein>
    <recommendedName>
        <fullName evidence="11">SAM-dependent MTase RsmB/NOP-type domain-containing protein</fullName>
    </recommendedName>
</protein>
<feature type="active site" description="Nucleophile" evidence="9">
    <location>
        <position position="378"/>
    </location>
</feature>
<dbReference type="RefSeq" id="XP_044562257.1">
    <property type="nucleotide sequence ID" value="XM_044706851.1"/>
</dbReference>
<keyword evidence="8" id="KW-0539">Nucleus</keyword>
<accession>A0A6A5BTI3</accession>
<sequence>MQQPNSNNVGISSSSVPHHNQSEEMYDHHDREHPTLEEDIQLHGAPQLKKRKNNKKKKERKNEWNPVKTPQRDIEKTNQMFEQYYFSHQKVVETEEELNEMLNTFRSPLPNTFRVNQSIPKQYQEKLKQKIKLYAESIKSIRIDNSAISQLLYKSSTEPEKTTEPEYASLEPVSFISDESIWQMSDKITKELLRKQPELAQFRDFLMRETEKGNLSRQEVVSMLPPLMFTNWKPSDKVLDMCAAPGSKTAQLVELLFQSSGGDSKNISGFVMANDNDVKRAYLLVHQLQRLNFLFPHLIITNHDATKFPQFSSEPKLQFDKILCDIMCSGDGTIRKNPTIWNQWKPNMGHGLHKMQVDCVLRAFELLKVGGEIVYSTCALNPIEDEAVVAEVIRRTKGKLVLQDLSSRFPTLKYKPGMTTWTVTSKKGVVIPTYEDALKLNLDNRIVESEFPKEDVKNMNMHYTMRILPHQNNTGGFYIAHFKKIGELDEPIVQISSDTPKERIKQFKGRNLQKDTIQSMDPEKLNSILDFYGFNKNAFTNEQFCLRMSENSTGTDGVRKVMYISPSVRQFVEQNEKENQKFNIINCGIRVFEKSKADFLKCPYRITQEAASLIWNNTNDTRKVELNLNNFINFLVEYQISTESINENGQSLEAEKIASMQPGGVLVKLKDCEESSHDDIFAIGFKGEHTLSRHVKFEHVPVLLKSIGCTLEPKKKKETKDGTDVPPVDEDETTELKGEHGDDQ</sequence>
<dbReference type="GO" id="GO:0016428">
    <property type="term" value="F:tRNA (cytidine-5-)-methyltransferase activity"/>
    <property type="evidence" value="ECO:0007669"/>
    <property type="project" value="InterPro"/>
</dbReference>
<feature type="binding site" evidence="9">
    <location>
        <position position="325"/>
    </location>
    <ligand>
        <name>S-adenosyl-L-methionine</name>
        <dbReference type="ChEBI" id="CHEBI:59789"/>
    </ligand>
</feature>
<feature type="domain" description="SAM-dependent MTase RsmB/NOP-type" evidence="11">
    <location>
        <begin position="141"/>
        <end position="485"/>
    </location>
</feature>
<dbReference type="InterPro" id="IPR029063">
    <property type="entry name" value="SAM-dependent_MTases_sf"/>
</dbReference>
<dbReference type="Pfam" id="PF25376">
    <property type="entry name" value="Pre-PUA_NSUN2"/>
    <property type="match status" value="1"/>
</dbReference>
<dbReference type="InterPro" id="IPR023267">
    <property type="entry name" value="RCMT"/>
</dbReference>
<dbReference type="InterPro" id="IPR001678">
    <property type="entry name" value="MeTrfase_RsmB-F_NOP2_dom"/>
</dbReference>
<dbReference type="OMA" id="ILADMPC"/>
<evidence type="ECO:0000256" key="4">
    <source>
        <dbReference type="ARBA" id="ARBA00022679"/>
    </source>
</evidence>
<dbReference type="GO" id="GO:0030488">
    <property type="term" value="P:tRNA methylation"/>
    <property type="evidence" value="ECO:0007669"/>
    <property type="project" value="UniProtKB-ARBA"/>
</dbReference>
<evidence type="ECO:0000256" key="1">
    <source>
        <dbReference type="ARBA" id="ARBA00004123"/>
    </source>
</evidence>
<evidence type="ECO:0000256" key="7">
    <source>
        <dbReference type="ARBA" id="ARBA00022884"/>
    </source>
</evidence>
<feature type="region of interest" description="Disordered" evidence="10">
    <location>
        <begin position="1"/>
        <end position="75"/>
    </location>
</feature>
<keyword evidence="7 9" id="KW-0694">RNA-binding</keyword>
<keyword evidence="13" id="KW-1185">Reference proteome</keyword>
<dbReference type="Proteomes" id="UP000444721">
    <property type="component" value="Unassembled WGS sequence"/>
</dbReference>